<keyword evidence="6" id="KW-1185">Reference proteome</keyword>
<dbReference type="InterPro" id="IPR029065">
    <property type="entry name" value="Enolase_C-like"/>
</dbReference>
<dbReference type="InterPro" id="IPR013342">
    <property type="entry name" value="Mandelate_racemase_C"/>
</dbReference>
<dbReference type="GO" id="GO:0016052">
    <property type="term" value="P:carbohydrate catabolic process"/>
    <property type="evidence" value="ECO:0007669"/>
    <property type="project" value="TreeGrafter"/>
</dbReference>
<dbReference type="SUPFAM" id="SSF51604">
    <property type="entry name" value="Enolase C-terminal domain-like"/>
    <property type="match status" value="1"/>
</dbReference>
<dbReference type="Pfam" id="PF13378">
    <property type="entry name" value="MR_MLE_C"/>
    <property type="match status" value="1"/>
</dbReference>
<reference evidence="6" key="1">
    <citation type="submission" date="2017-12" db="EMBL/GenBank/DDBJ databases">
        <title>Draft genome sequence of Telmatospirillum siberiense 26-4b1T, an acidotolerant peatland alphaproteobacterium potentially involved in sulfur cycling.</title>
        <authorList>
            <person name="Hausmann B."/>
            <person name="Pjevac P."/>
            <person name="Schreck K."/>
            <person name="Herbold C.W."/>
            <person name="Daims H."/>
            <person name="Wagner M."/>
            <person name="Pester M."/>
            <person name="Loy A."/>
        </authorList>
    </citation>
    <scope>NUCLEOTIDE SEQUENCE [LARGE SCALE GENOMIC DNA]</scope>
    <source>
        <strain evidence="6">26-4b1</strain>
    </source>
</reference>
<comment type="caution">
    <text evidence="5">The sequence shown here is derived from an EMBL/GenBank/DDBJ whole genome shotgun (WGS) entry which is preliminary data.</text>
</comment>
<evidence type="ECO:0000313" key="5">
    <source>
        <dbReference type="EMBL" id="PKU26185.1"/>
    </source>
</evidence>
<feature type="domain" description="Mandelate racemase/muconate lactonizing enzyme C-terminal" evidence="4">
    <location>
        <begin position="141"/>
        <end position="237"/>
    </location>
</feature>
<dbReference type="PANTHER" id="PTHR13794:SF58">
    <property type="entry name" value="MITOCHONDRIAL ENOLASE SUPERFAMILY MEMBER 1"/>
    <property type="match status" value="1"/>
</dbReference>
<dbReference type="SFLD" id="SFLDS00001">
    <property type="entry name" value="Enolase"/>
    <property type="match status" value="1"/>
</dbReference>
<sequence length="373" mass="41459">MKITGVETWHCRRDLSLFPESRAGGNMPWDVVVLRLNTDSGLSGLASALAARSGKVTEAYIHDNIAPVVLGRDVTERERIWHDLWTLDRHLTFFPVYLPGPIDVALWDLAAKAAGLPLFRYLGAYRDRLPAYASGLFHETTDEYVSEARAYQRRGIPGYKVHGPGPWRRDMEVHRAVRDAVGPDMLLFADPVGEYSLDQAIRVGRDLERLGYEWFEEPFRDFELYKYQALCSSLDIAVAATETTRGGPWGVAQAIAQRAADIVRADVSWKAGITGTMKIAHLAEAFGLNCEIHTTTMAFMDVANLHVSCAIRNCEFFELFVPEEAFQFPMLGALPIDGHGDARVPEAPGLGVELDWAAIDGLCVSHRESVTRA</sequence>
<dbReference type="InterPro" id="IPR036849">
    <property type="entry name" value="Enolase-like_C_sf"/>
</dbReference>
<gene>
    <name evidence="5" type="ORF">CWS72_03410</name>
</gene>
<dbReference type="GO" id="GO:0016836">
    <property type="term" value="F:hydro-lyase activity"/>
    <property type="evidence" value="ECO:0007669"/>
    <property type="project" value="TreeGrafter"/>
</dbReference>
<accession>A0A2N3Q0J9</accession>
<evidence type="ECO:0000256" key="1">
    <source>
        <dbReference type="ARBA" id="ARBA00001946"/>
    </source>
</evidence>
<dbReference type="GO" id="GO:0000287">
    <property type="term" value="F:magnesium ion binding"/>
    <property type="evidence" value="ECO:0007669"/>
    <property type="project" value="TreeGrafter"/>
</dbReference>
<evidence type="ECO:0000259" key="4">
    <source>
        <dbReference type="SMART" id="SM00922"/>
    </source>
</evidence>
<keyword evidence="2" id="KW-0479">Metal-binding</keyword>
<dbReference type="Gene3D" id="3.30.390.10">
    <property type="entry name" value="Enolase-like, N-terminal domain"/>
    <property type="match status" value="1"/>
</dbReference>
<name>A0A2N3Q0J9_9PROT</name>
<protein>
    <submittedName>
        <fullName evidence="5">Mandelate racemase</fullName>
    </submittedName>
</protein>
<dbReference type="Proteomes" id="UP000233293">
    <property type="component" value="Unassembled WGS sequence"/>
</dbReference>
<dbReference type="InterPro" id="IPR029017">
    <property type="entry name" value="Enolase-like_N"/>
</dbReference>
<evidence type="ECO:0000256" key="3">
    <source>
        <dbReference type="ARBA" id="ARBA00022842"/>
    </source>
</evidence>
<dbReference type="PANTHER" id="PTHR13794">
    <property type="entry name" value="ENOLASE SUPERFAMILY, MANDELATE RACEMASE"/>
    <property type="match status" value="1"/>
</dbReference>
<dbReference type="SUPFAM" id="SSF54826">
    <property type="entry name" value="Enolase N-terminal domain-like"/>
    <property type="match status" value="1"/>
</dbReference>
<organism evidence="5 6">
    <name type="scientific">Telmatospirillum siberiense</name>
    <dbReference type="NCBI Taxonomy" id="382514"/>
    <lineage>
        <taxon>Bacteria</taxon>
        <taxon>Pseudomonadati</taxon>
        <taxon>Pseudomonadota</taxon>
        <taxon>Alphaproteobacteria</taxon>
        <taxon>Rhodospirillales</taxon>
        <taxon>Rhodospirillaceae</taxon>
        <taxon>Telmatospirillum</taxon>
    </lineage>
</organism>
<dbReference type="Pfam" id="PF02746">
    <property type="entry name" value="MR_MLE_N"/>
    <property type="match status" value="1"/>
</dbReference>
<dbReference type="Gene3D" id="3.20.20.120">
    <property type="entry name" value="Enolase-like C-terminal domain"/>
    <property type="match status" value="1"/>
</dbReference>
<proteinExistence type="predicted"/>
<dbReference type="SFLD" id="SFLDG00179">
    <property type="entry name" value="mandelate_racemase"/>
    <property type="match status" value="1"/>
</dbReference>
<dbReference type="RefSeq" id="WP_101249146.1">
    <property type="nucleotide sequence ID" value="NZ_PIUM01000002.1"/>
</dbReference>
<dbReference type="EMBL" id="PIUM01000002">
    <property type="protein sequence ID" value="PKU26185.1"/>
    <property type="molecule type" value="Genomic_DNA"/>
</dbReference>
<dbReference type="SMART" id="SM00922">
    <property type="entry name" value="MR_MLE"/>
    <property type="match status" value="1"/>
</dbReference>
<evidence type="ECO:0000313" key="6">
    <source>
        <dbReference type="Proteomes" id="UP000233293"/>
    </source>
</evidence>
<dbReference type="InterPro" id="IPR013341">
    <property type="entry name" value="Mandelate_racemase_N_dom"/>
</dbReference>
<evidence type="ECO:0000256" key="2">
    <source>
        <dbReference type="ARBA" id="ARBA00022723"/>
    </source>
</evidence>
<dbReference type="InterPro" id="IPR046945">
    <property type="entry name" value="RHMD-like"/>
</dbReference>
<dbReference type="OrthoDB" id="5290054at2"/>
<dbReference type="AlphaFoldDB" id="A0A2N3Q0J9"/>
<keyword evidence="3" id="KW-0460">Magnesium</keyword>
<comment type="cofactor">
    <cofactor evidence="1">
        <name>Mg(2+)</name>
        <dbReference type="ChEBI" id="CHEBI:18420"/>
    </cofactor>
</comment>